<feature type="transmembrane region" description="Helical" evidence="1">
    <location>
        <begin position="46"/>
        <end position="64"/>
    </location>
</feature>
<dbReference type="STRING" id="1150368.SAMN02927921_00816"/>
<evidence type="ECO:0000256" key="1">
    <source>
        <dbReference type="SAM" id="Phobius"/>
    </source>
</evidence>
<dbReference type="InterPro" id="IPR025250">
    <property type="entry name" value="DUF4199"/>
</dbReference>
<evidence type="ECO:0000313" key="3">
    <source>
        <dbReference type="Proteomes" id="UP000182248"/>
    </source>
</evidence>
<name>A0A1K1MTQ3_9FLAO</name>
<evidence type="ECO:0008006" key="4">
    <source>
        <dbReference type="Google" id="ProtNLM"/>
    </source>
</evidence>
<accession>A0A1K1MTQ3</accession>
<dbReference type="Proteomes" id="UP000182248">
    <property type="component" value="Unassembled WGS sequence"/>
</dbReference>
<protein>
    <recommendedName>
        <fullName evidence="4">DUF4199 domain-containing protein</fullName>
    </recommendedName>
</protein>
<feature type="transmembrane region" description="Helical" evidence="1">
    <location>
        <begin position="12"/>
        <end position="34"/>
    </location>
</feature>
<evidence type="ECO:0000313" key="2">
    <source>
        <dbReference type="EMBL" id="SFW26389.1"/>
    </source>
</evidence>
<dbReference type="OrthoDB" id="1122768at2"/>
<dbReference type="Pfam" id="PF13858">
    <property type="entry name" value="DUF4199"/>
    <property type="match status" value="1"/>
</dbReference>
<organism evidence="2 3">
    <name type="scientific">Sinomicrobium oceani</name>
    <dbReference type="NCBI Taxonomy" id="1150368"/>
    <lineage>
        <taxon>Bacteria</taxon>
        <taxon>Pseudomonadati</taxon>
        <taxon>Bacteroidota</taxon>
        <taxon>Flavobacteriia</taxon>
        <taxon>Flavobacteriales</taxon>
        <taxon>Flavobacteriaceae</taxon>
        <taxon>Sinomicrobium</taxon>
    </lineage>
</organism>
<dbReference type="AlphaFoldDB" id="A0A1K1MTQ3"/>
<proteinExistence type="predicted"/>
<feature type="transmembrane region" description="Helical" evidence="1">
    <location>
        <begin position="76"/>
        <end position="99"/>
    </location>
</feature>
<keyword evidence="3" id="KW-1185">Reference proteome</keyword>
<keyword evidence="1" id="KW-1133">Transmembrane helix</keyword>
<dbReference type="EMBL" id="FPJE01000003">
    <property type="protein sequence ID" value="SFW26389.1"/>
    <property type="molecule type" value="Genomic_DNA"/>
</dbReference>
<reference evidence="2 3" key="1">
    <citation type="submission" date="2016-11" db="EMBL/GenBank/DDBJ databases">
        <authorList>
            <person name="Jaros S."/>
            <person name="Januszkiewicz K."/>
            <person name="Wedrychowicz H."/>
        </authorList>
    </citation>
    <scope>NUCLEOTIDE SEQUENCE [LARGE SCALE GENOMIC DNA]</scope>
    <source>
        <strain evidence="2 3">CGMCC 1.12145</strain>
    </source>
</reference>
<feature type="transmembrane region" description="Helical" evidence="1">
    <location>
        <begin position="142"/>
        <end position="167"/>
    </location>
</feature>
<sequence>MEETQRPTTGKYALIYGLLTGAAGIAFSLMLHFMDMQYDQSASKQIISTLILIAFIILAIYQFKRANLSFISLSEALKIGIGASAVAAIVTILYLLVYINAIEPDFHEKLAEVTRNGMREQNPALTTEQIDNAIAMQSKFFWITYPVILVFNMFIGFVISLITGVILKKKAPEY</sequence>
<dbReference type="RefSeq" id="WP_072316083.1">
    <property type="nucleotide sequence ID" value="NZ_FPJE01000003.1"/>
</dbReference>
<gene>
    <name evidence="2" type="ORF">SAMN02927921_00816</name>
</gene>
<keyword evidence="1" id="KW-0812">Transmembrane</keyword>
<keyword evidence="1" id="KW-0472">Membrane</keyword>